<name>A0A6I6MK42_9CAUL</name>
<feature type="chain" id="PRO_5026376275" evidence="2">
    <location>
        <begin position="28"/>
        <end position="481"/>
    </location>
</feature>
<feature type="signal peptide" evidence="2">
    <location>
        <begin position="1"/>
        <end position="27"/>
    </location>
</feature>
<organism evidence="3 4">
    <name type="scientific">Terricaulis silvestris</name>
    <dbReference type="NCBI Taxonomy" id="2686094"/>
    <lineage>
        <taxon>Bacteria</taxon>
        <taxon>Pseudomonadati</taxon>
        <taxon>Pseudomonadota</taxon>
        <taxon>Alphaproteobacteria</taxon>
        <taxon>Caulobacterales</taxon>
        <taxon>Caulobacteraceae</taxon>
        <taxon>Terricaulis</taxon>
    </lineage>
</organism>
<sequence>MVAFRPWIGGSARAVALAALLATSACVTMPSERAEAPLLPSQWRDAPAGAALPVTDWWQGFNDPALTQLVGEALADGPTVQLAVSRVREARALSYSTLTQFLPELLATGSGQYTRVVEGAVAPGAEREQMTGAYGAQVSWELPLFGIGPAAAGAGANTRAAVADLRGAQVALAADVAQAYVDLRTAQASYAALSQSVQTSDELARILQTSFEAGFASEADAADARRLAESTRTRLPGLVIETRRAENVLAVLRGKAPGTEEAGVQAVIAAQNAPIPHLELTSAPAAPADLLRLRPDVARAEAQTLVAAASLGAARADLFPRLNLTGSINVTDALIGNPATAGTTLASATPFISIPLFDWGRRFAVQRQRDAQFDQSLIQYQQTVTQAVAEASNALVSLDQGRLRLDSARRAEQAAETTARGSRAAYGAGIQSLADRLRAEQQLIDANLTRIDAEAQSARAAIATYRAFGGGPAIETTTASR</sequence>
<dbReference type="GO" id="GO:0015562">
    <property type="term" value="F:efflux transmembrane transporter activity"/>
    <property type="evidence" value="ECO:0007669"/>
    <property type="project" value="InterPro"/>
</dbReference>
<dbReference type="AlphaFoldDB" id="A0A6I6MK42"/>
<dbReference type="EMBL" id="CP047045">
    <property type="protein sequence ID" value="QGZ93324.1"/>
    <property type="molecule type" value="Genomic_DNA"/>
</dbReference>
<gene>
    <name evidence="3" type="primary">arpC</name>
    <name evidence="3" type="ORF">DSM104635_00133</name>
</gene>
<dbReference type="Proteomes" id="UP000431269">
    <property type="component" value="Chromosome"/>
</dbReference>
<dbReference type="InterPro" id="IPR003423">
    <property type="entry name" value="OMP_efflux"/>
</dbReference>
<comment type="similarity">
    <text evidence="1 2">Belongs to the outer membrane factor (OMF) (TC 1.B.17) family.</text>
</comment>
<evidence type="ECO:0000256" key="2">
    <source>
        <dbReference type="RuleBase" id="RU362097"/>
    </source>
</evidence>
<dbReference type="PANTHER" id="PTHR30203">
    <property type="entry name" value="OUTER MEMBRANE CATION EFFLUX PROTEIN"/>
    <property type="match status" value="1"/>
</dbReference>
<dbReference type="PROSITE" id="PS51257">
    <property type="entry name" value="PROKAR_LIPOPROTEIN"/>
    <property type="match status" value="1"/>
</dbReference>
<dbReference type="Gene3D" id="1.20.1600.10">
    <property type="entry name" value="Outer membrane efflux proteins (OEP)"/>
    <property type="match status" value="1"/>
</dbReference>
<keyword evidence="2" id="KW-0564">Palmitate</keyword>
<proteinExistence type="inferred from homology"/>
<dbReference type="GO" id="GO:0005886">
    <property type="term" value="C:plasma membrane"/>
    <property type="evidence" value="ECO:0007669"/>
    <property type="project" value="UniProtKB-SubCell"/>
</dbReference>
<reference evidence="4" key="1">
    <citation type="submission" date="2019-12" db="EMBL/GenBank/DDBJ databases">
        <title>Complete genome of Terracaulis silvestris 0127_4.</title>
        <authorList>
            <person name="Vieira S."/>
            <person name="Riedel T."/>
            <person name="Sproer C."/>
            <person name="Pascual J."/>
            <person name="Boedeker C."/>
            <person name="Overmann J."/>
        </authorList>
    </citation>
    <scope>NUCLEOTIDE SEQUENCE [LARGE SCALE GENOMIC DNA]</scope>
    <source>
        <strain evidence="4">0127_4</strain>
    </source>
</reference>
<evidence type="ECO:0000313" key="3">
    <source>
        <dbReference type="EMBL" id="QGZ93324.1"/>
    </source>
</evidence>
<keyword evidence="2" id="KW-1134">Transmembrane beta strand</keyword>
<keyword evidence="4" id="KW-1185">Reference proteome</keyword>
<evidence type="ECO:0000256" key="1">
    <source>
        <dbReference type="ARBA" id="ARBA00007613"/>
    </source>
</evidence>
<dbReference type="PANTHER" id="PTHR30203:SF25">
    <property type="entry name" value="OUTER MEMBRANE PROTEIN-RELATED"/>
    <property type="match status" value="1"/>
</dbReference>
<dbReference type="NCBIfam" id="TIGR01845">
    <property type="entry name" value="outer_NodT"/>
    <property type="match status" value="1"/>
</dbReference>
<dbReference type="RefSeq" id="WP_158764332.1">
    <property type="nucleotide sequence ID" value="NZ_CP047045.1"/>
</dbReference>
<keyword evidence="2" id="KW-0732">Signal</keyword>
<dbReference type="KEGG" id="tsv:DSM104635_00133"/>
<dbReference type="Gene3D" id="2.20.200.10">
    <property type="entry name" value="Outer membrane efflux proteins (OEP)"/>
    <property type="match status" value="1"/>
</dbReference>
<evidence type="ECO:0000313" key="4">
    <source>
        <dbReference type="Proteomes" id="UP000431269"/>
    </source>
</evidence>
<accession>A0A6I6MK42</accession>
<dbReference type="InterPro" id="IPR010131">
    <property type="entry name" value="MdtP/NodT-like"/>
</dbReference>
<keyword evidence="2" id="KW-0449">Lipoprotein</keyword>
<dbReference type="SUPFAM" id="SSF56954">
    <property type="entry name" value="Outer membrane efflux proteins (OEP)"/>
    <property type="match status" value="1"/>
</dbReference>
<keyword evidence="2" id="KW-0812">Transmembrane</keyword>
<protein>
    <submittedName>
        <fullName evidence="3">Antibiotic efflux pump outer membrane protein ArpC</fullName>
    </submittedName>
</protein>
<dbReference type="Pfam" id="PF02321">
    <property type="entry name" value="OEP"/>
    <property type="match status" value="2"/>
</dbReference>
<keyword evidence="2" id="KW-0472">Membrane</keyword>
<comment type="subcellular location">
    <subcellularLocation>
        <location evidence="2">Cell membrane</location>
        <topology evidence="2">Lipid-anchor</topology>
    </subcellularLocation>
</comment>